<dbReference type="AlphaFoldDB" id="A0A1H2SBF5"/>
<dbReference type="EMBL" id="FNNC01000001">
    <property type="protein sequence ID" value="SDW28454.1"/>
    <property type="molecule type" value="Genomic_DNA"/>
</dbReference>
<proteinExistence type="predicted"/>
<keyword evidence="1" id="KW-0472">Membrane</keyword>
<dbReference type="Pfam" id="PF09911">
    <property type="entry name" value="DUF2140"/>
    <property type="match status" value="1"/>
</dbReference>
<dbReference type="STRING" id="1122204.SAMN05421781_1088"/>
<dbReference type="Proteomes" id="UP000199488">
    <property type="component" value="Unassembled WGS sequence"/>
</dbReference>
<dbReference type="InterPro" id="IPR018672">
    <property type="entry name" value="DUF2140"/>
</dbReference>
<sequence>MTRNIWKILFILLLVINVIIIGAVVFWWASLDQEGGSTETEPQTSEEEEFQPYFTGETNSAQVNNILEAEMENERADLVVEDGQFKIISALELLGREIDIELSFVPEALDNGNVELQKDDFSIAGLPLPGPEVLTVVQNQSEFPEFVQINPEEETIRIRLDQWSEDEEYTVRAERVNLEEDNIVFVVGR</sequence>
<protein>
    <submittedName>
        <fullName evidence="2">Uncharacterized protein YpmS</fullName>
    </submittedName>
</protein>
<dbReference type="RefSeq" id="WP_176967655.1">
    <property type="nucleotide sequence ID" value="NZ_FNNC01000001.1"/>
</dbReference>
<evidence type="ECO:0000256" key="1">
    <source>
        <dbReference type="SAM" id="Phobius"/>
    </source>
</evidence>
<reference evidence="2 3" key="1">
    <citation type="submission" date="2016-10" db="EMBL/GenBank/DDBJ databases">
        <authorList>
            <person name="de Groot N.N."/>
        </authorList>
    </citation>
    <scope>NUCLEOTIDE SEQUENCE [LARGE SCALE GENOMIC DNA]</scope>
    <source>
        <strain evidence="2 3">DSM 23126</strain>
    </source>
</reference>
<organism evidence="2 3">
    <name type="scientific">Marinococcus luteus</name>
    <dbReference type="NCBI Taxonomy" id="1122204"/>
    <lineage>
        <taxon>Bacteria</taxon>
        <taxon>Bacillati</taxon>
        <taxon>Bacillota</taxon>
        <taxon>Bacilli</taxon>
        <taxon>Bacillales</taxon>
        <taxon>Bacillaceae</taxon>
        <taxon>Marinococcus</taxon>
    </lineage>
</organism>
<evidence type="ECO:0000313" key="2">
    <source>
        <dbReference type="EMBL" id="SDW28454.1"/>
    </source>
</evidence>
<evidence type="ECO:0000313" key="3">
    <source>
        <dbReference type="Proteomes" id="UP000199488"/>
    </source>
</evidence>
<accession>A0A1H2SBF5</accession>
<keyword evidence="1" id="KW-0812">Transmembrane</keyword>
<gene>
    <name evidence="2" type="ORF">SAMN05421781_1088</name>
</gene>
<feature type="transmembrane region" description="Helical" evidence="1">
    <location>
        <begin position="9"/>
        <end position="29"/>
    </location>
</feature>
<name>A0A1H2SBF5_9BACI</name>
<keyword evidence="1" id="KW-1133">Transmembrane helix</keyword>
<keyword evidence="3" id="KW-1185">Reference proteome</keyword>